<evidence type="ECO:0000256" key="8">
    <source>
        <dbReference type="RuleBase" id="RU361233"/>
    </source>
</evidence>
<dbReference type="PANTHER" id="PTHR33573:SF35">
    <property type="entry name" value="CASP-LIKE PROTEIN 4U1"/>
    <property type="match status" value="1"/>
</dbReference>
<protein>
    <recommendedName>
        <fullName evidence="8">CASP-like protein</fullName>
    </recommendedName>
</protein>
<evidence type="ECO:0000256" key="3">
    <source>
        <dbReference type="ARBA" id="ARBA00011489"/>
    </source>
</evidence>
<dbReference type="AlphaFoldDB" id="A0A4U6UL69"/>
<evidence type="ECO:0000256" key="1">
    <source>
        <dbReference type="ARBA" id="ARBA00004651"/>
    </source>
</evidence>
<evidence type="ECO:0000256" key="5">
    <source>
        <dbReference type="ARBA" id="ARBA00022692"/>
    </source>
</evidence>
<dbReference type="GO" id="GO:0005886">
    <property type="term" value="C:plasma membrane"/>
    <property type="evidence" value="ECO:0007669"/>
    <property type="project" value="UniProtKB-SubCell"/>
</dbReference>
<feature type="domain" description="Casparian strip membrane protein" evidence="10">
    <location>
        <begin position="344"/>
        <end position="473"/>
    </location>
</feature>
<comment type="subunit">
    <text evidence="3 8">Homodimer and heterodimers.</text>
</comment>
<dbReference type="InterPro" id="IPR006702">
    <property type="entry name" value="CASP_dom"/>
</dbReference>
<accession>A0A4U6UL69</accession>
<dbReference type="OMA" id="HHLQYRY"/>
<comment type="similarity">
    <text evidence="2 8">Belongs to the Casparian strip membrane proteins (CASP) family.</text>
</comment>
<dbReference type="Gramene" id="TKW15594">
    <property type="protein sequence ID" value="TKW15594"/>
    <property type="gene ID" value="SEVIR_5G248200v2"/>
</dbReference>
<keyword evidence="4 8" id="KW-1003">Cell membrane</keyword>
<comment type="subcellular location">
    <subcellularLocation>
        <location evidence="1 8">Cell membrane</location>
        <topology evidence="1 8">Multi-pass membrane protein</topology>
    </subcellularLocation>
</comment>
<evidence type="ECO:0000256" key="4">
    <source>
        <dbReference type="ARBA" id="ARBA00022475"/>
    </source>
</evidence>
<dbReference type="PANTHER" id="PTHR33573">
    <property type="entry name" value="CASP-LIKE PROTEIN 4A4"/>
    <property type="match status" value="1"/>
</dbReference>
<comment type="caution">
    <text evidence="8">Lacks conserved residue(s) required for the propagation of feature annotation.</text>
</comment>
<feature type="region of interest" description="Disordered" evidence="9">
    <location>
        <begin position="305"/>
        <end position="326"/>
    </location>
</feature>
<feature type="compositionally biased region" description="Low complexity" evidence="9">
    <location>
        <begin position="206"/>
        <end position="218"/>
    </location>
</feature>
<dbReference type="Pfam" id="PF04535">
    <property type="entry name" value="CASP_dom"/>
    <property type="match status" value="1"/>
</dbReference>
<evidence type="ECO:0000313" key="11">
    <source>
        <dbReference type="EMBL" id="TKW15594.1"/>
    </source>
</evidence>
<feature type="compositionally biased region" description="Polar residues" evidence="9">
    <location>
        <begin position="254"/>
        <end position="265"/>
    </location>
</feature>
<evidence type="ECO:0000256" key="9">
    <source>
        <dbReference type="SAM" id="MobiDB-lite"/>
    </source>
</evidence>
<reference evidence="11" key="1">
    <citation type="submission" date="2019-03" db="EMBL/GenBank/DDBJ databases">
        <title>WGS assembly of Setaria viridis.</title>
        <authorList>
            <person name="Huang P."/>
            <person name="Jenkins J."/>
            <person name="Grimwood J."/>
            <person name="Barry K."/>
            <person name="Healey A."/>
            <person name="Mamidi S."/>
            <person name="Sreedasyam A."/>
            <person name="Shu S."/>
            <person name="Feldman M."/>
            <person name="Wu J."/>
            <person name="Yu Y."/>
            <person name="Chen C."/>
            <person name="Johnson J."/>
            <person name="Rokhsar D."/>
            <person name="Baxter I."/>
            <person name="Schmutz J."/>
            <person name="Brutnell T."/>
            <person name="Kellogg E."/>
        </authorList>
    </citation>
    <scope>NUCLEOTIDE SEQUENCE [LARGE SCALE GENOMIC DNA]</scope>
</reference>
<evidence type="ECO:0000256" key="6">
    <source>
        <dbReference type="ARBA" id="ARBA00022989"/>
    </source>
</evidence>
<keyword evidence="6 8" id="KW-1133">Transmembrane helix</keyword>
<feature type="compositionally biased region" description="Pro residues" evidence="9">
    <location>
        <begin position="1"/>
        <end position="27"/>
    </location>
</feature>
<feature type="compositionally biased region" description="Low complexity" evidence="9">
    <location>
        <begin position="312"/>
        <end position="326"/>
    </location>
</feature>
<evidence type="ECO:0000256" key="2">
    <source>
        <dbReference type="ARBA" id="ARBA00007651"/>
    </source>
</evidence>
<proteinExistence type="inferred from homology"/>
<name>A0A4U6UL69_SETVI</name>
<dbReference type="EMBL" id="CM016556">
    <property type="protein sequence ID" value="TKW15594.1"/>
    <property type="molecule type" value="Genomic_DNA"/>
</dbReference>
<keyword evidence="7 8" id="KW-0472">Membrane</keyword>
<feature type="transmembrane region" description="Helical" evidence="8">
    <location>
        <begin position="463"/>
        <end position="487"/>
    </location>
</feature>
<gene>
    <name evidence="11" type="ORF">SEVIR_5G248200v2</name>
</gene>
<evidence type="ECO:0000259" key="10">
    <source>
        <dbReference type="Pfam" id="PF04535"/>
    </source>
</evidence>
<feature type="region of interest" description="Disordered" evidence="9">
    <location>
        <begin position="1"/>
        <end position="277"/>
    </location>
</feature>
<evidence type="ECO:0000313" key="12">
    <source>
        <dbReference type="Proteomes" id="UP000298652"/>
    </source>
</evidence>
<evidence type="ECO:0000256" key="7">
    <source>
        <dbReference type="ARBA" id="ARBA00023136"/>
    </source>
</evidence>
<feature type="compositionally biased region" description="Pro residues" evidence="9">
    <location>
        <begin position="236"/>
        <end position="249"/>
    </location>
</feature>
<sequence>MPSTPRTPAPERPPPPVPAPAPPPPLETPLSPSPSSQPGEEYHTPPPSLDASPREQASFPSDGRGGGTPTRNPSFDSSPREEACLPSDGKGWAPARSPPLDASPREQASFPSDGRGGGTPTRSPSLDASPREQASFPSDGRGGGMPTRSPSLDASPREQASLPRDGRGGAPAKSPPLSPVRLPTPHLLPPPASPSAKNGQEGGAAGAAAPARPQLRLATGLLRTPSQGSLATKSPSPSPSPTPPSPLTPAPAANINNKSGQSTPKQRAETWKPPLSPAAAPAIAVPHFDPAEEAVTSPLRLGKPQLDHRQQQRQQHAAAAAAENGGSVPPDVAAVAAVGERRPLSVTLRLATAALSLAAFSVIASARTSGWAGDSHARHQQYRYAVAVNVIVCAYSIAQSFGEIRRLISPTFIFRSRPSYYCSLFLDQVLAYLLMSASSAAASRNDLWVSRFGTDAFNRKISSALWLSFIGFLMLALNALISTANLFSMV</sequence>
<organism evidence="11 12">
    <name type="scientific">Setaria viridis</name>
    <name type="common">Green bristlegrass</name>
    <name type="synonym">Setaria italica subsp. viridis</name>
    <dbReference type="NCBI Taxonomy" id="4556"/>
    <lineage>
        <taxon>Eukaryota</taxon>
        <taxon>Viridiplantae</taxon>
        <taxon>Streptophyta</taxon>
        <taxon>Embryophyta</taxon>
        <taxon>Tracheophyta</taxon>
        <taxon>Spermatophyta</taxon>
        <taxon>Magnoliopsida</taxon>
        <taxon>Liliopsida</taxon>
        <taxon>Poales</taxon>
        <taxon>Poaceae</taxon>
        <taxon>PACMAD clade</taxon>
        <taxon>Panicoideae</taxon>
        <taxon>Panicodae</taxon>
        <taxon>Paniceae</taxon>
        <taxon>Cenchrinae</taxon>
        <taxon>Setaria</taxon>
    </lineage>
</organism>
<keyword evidence="5 8" id="KW-0812">Transmembrane</keyword>
<dbReference type="Proteomes" id="UP000298652">
    <property type="component" value="Chromosome 5"/>
</dbReference>
<keyword evidence="12" id="KW-1185">Reference proteome</keyword>